<name>A0ABT3C6K5_9MYCO</name>
<protein>
    <submittedName>
        <fullName evidence="6">LacI family DNA-binding transcriptional regulator</fullName>
    </submittedName>
</protein>
<dbReference type="Pfam" id="PF00356">
    <property type="entry name" value="LacI"/>
    <property type="match status" value="1"/>
</dbReference>
<keyword evidence="2" id="KW-0805">Transcription regulation</keyword>
<evidence type="ECO:0000256" key="3">
    <source>
        <dbReference type="ARBA" id="ARBA00023125"/>
    </source>
</evidence>
<dbReference type="RefSeq" id="WP_264065845.1">
    <property type="nucleotide sequence ID" value="NZ_JACKTY010000012.1"/>
</dbReference>
<keyword evidence="1" id="KW-0678">Repressor</keyword>
<dbReference type="InterPro" id="IPR000843">
    <property type="entry name" value="HTH_LacI"/>
</dbReference>
<dbReference type="InterPro" id="IPR046335">
    <property type="entry name" value="LacI/GalR-like_sensor"/>
</dbReference>
<dbReference type="PANTHER" id="PTHR30146:SF148">
    <property type="entry name" value="HTH-TYPE TRANSCRIPTIONAL REPRESSOR PURR-RELATED"/>
    <property type="match status" value="1"/>
</dbReference>
<gene>
    <name evidence="6" type="ORF">H7J73_03455</name>
</gene>
<dbReference type="InterPro" id="IPR010982">
    <property type="entry name" value="Lambda_DNA-bd_dom_sf"/>
</dbReference>
<comment type="caution">
    <text evidence="6">The sequence shown here is derived from an EMBL/GenBank/DDBJ whole genome shotgun (WGS) entry which is preliminary data.</text>
</comment>
<evidence type="ECO:0000256" key="4">
    <source>
        <dbReference type="ARBA" id="ARBA00023163"/>
    </source>
</evidence>
<dbReference type="SMART" id="SM00354">
    <property type="entry name" value="HTH_LACI"/>
    <property type="match status" value="1"/>
</dbReference>
<accession>A0ABT3C6K5</accession>
<reference evidence="6 7" key="1">
    <citation type="journal article" date="2022" name="BMC Genomics">
        <title>Comparative genome analysis of mycobacteria focusing on tRNA and non-coding RNA.</title>
        <authorList>
            <person name="Behra P.R.K."/>
            <person name="Pettersson B.M.F."/>
            <person name="Ramesh M."/>
            <person name="Das S."/>
            <person name="Dasgupta S."/>
            <person name="Kirsebom L.A."/>
        </authorList>
    </citation>
    <scope>NUCLEOTIDE SEQUENCE [LARGE SCALE GENOMIC DNA]</scope>
    <source>
        <strain evidence="6 7">DSM 44078</strain>
    </source>
</reference>
<dbReference type="EMBL" id="JACKTY010000012">
    <property type="protein sequence ID" value="MCV7225095.1"/>
    <property type="molecule type" value="Genomic_DNA"/>
</dbReference>
<dbReference type="InterPro" id="IPR028082">
    <property type="entry name" value="Peripla_BP_I"/>
</dbReference>
<feature type="domain" description="HTH lacI-type" evidence="5">
    <location>
        <begin position="2"/>
        <end position="56"/>
    </location>
</feature>
<dbReference type="GO" id="GO:0003677">
    <property type="term" value="F:DNA binding"/>
    <property type="evidence" value="ECO:0007669"/>
    <property type="project" value="UniProtKB-KW"/>
</dbReference>
<dbReference type="PANTHER" id="PTHR30146">
    <property type="entry name" value="LACI-RELATED TRANSCRIPTIONAL REPRESSOR"/>
    <property type="match status" value="1"/>
</dbReference>
<keyword evidence="7" id="KW-1185">Reference proteome</keyword>
<evidence type="ECO:0000256" key="1">
    <source>
        <dbReference type="ARBA" id="ARBA00022491"/>
    </source>
</evidence>
<evidence type="ECO:0000259" key="5">
    <source>
        <dbReference type="PROSITE" id="PS50932"/>
    </source>
</evidence>
<dbReference type="CDD" id="cd01392">
    <property type="entry name" value="HTH_LacI"/>
    <property type="match status" value="1"/>
</dbReference>
<dbReference type="Gene3D" id="1.10.260.40">
    <property type="entry name" value="lambda repressor-like DNA-binding domains"/>
    <property type="match status" value="1"/>
</dbReference>
<keyword evidence="3 6" id="KW-0238">DNA-binding</keyword>
<evidence type="ECO:0000256" key="2">
    <source>
        <dbReference type="ARBA" id="ARBA00023015"/>
    </source>
</evidence>
<sequence>MVTMVDVAVSAGVSTATVSHVLNGTRFVKESTRLRVLEAIDRTGYTHNTVARSLAASSTKTIGLAMAAISNPYFIDLVHAIETEIRRAGYSLLLADTLDDAEEEFRAIRSLHQRRVDGYLIAPSCDPDSGALDYLADRGLAVVLVDRLASDRFDQVGSENIEAASLLVEHLAANNHRRIALVSGPAGLTTTLARAEGFRLGMRRSGLAVDEQLLITEAGDPDRAAATVHQLMSLSDPPTAILAANNRMTIGAMKGFRGLGLEVPRDIALVSFDDFEWADLFRPRLTVVAQRIDEIGRHAVRLLLERIADPARAPQTIELPPRFIHRESCGCPDDSSLSR</sequence>
<proteinExistence type="predicted"/>
<evidence type="ECO:0000313" key="7">
    <source>
        <dbReference type="Proteomes" id="UP001526201"/>
    </source>
</evidence>
<dbReference type="Pfam" id="PF13377">
    <property type="entry name" value="Peripla_BP_3"/>
    <property type="match status" value="1"/>
</dbReference>
<dbReference type="PROSITE" id="PS50932">
    <property type="entry name" value="HTH_LACI_2"/>
    <property type="match status" value="1"/>
</dbReference>
<organism evidence="6 7">
    <name type="scientific">Mycolicibacterium komossense</name>
    <dbReference type="NCBI Taxonomy" id="1779"/>
    <lineage>
        <taxon>Bacteria</taxon>
        <taxon>Bacillati</taxon>
        <taxon>Actinomycetota</taxon>
        <taxon>Actinomycetes</taxon>
        <taxon>Mycobacteriales</taxon>
        <taxon>Mycobacteriaceae</taxon>
        <taxon>Mycolicibacterium</taxon>
    </lineage>
</organism>
<evidence type="ECO:0000313" key="6">
    <source>
        <dbReference type="EMBL" id="MCV7225095.1"/>
    </source>
</evidence>
<dbReference type="SUPFAM" id="SSF53822">
    <property type="entry name" value="Periplasmic binding protein-like I"/>
    <property type="match status" value="1"/>
</dbReference>
<dbReference type="CDD" id="cd06267">
    <property type="entry name" value="PBP1_LacI_sugar_binding-like"/>
    <property type="match status" value="1"/>
</dbReference>
<dbReference type="SUPFAM" id="SSF47413">
    <property type="entry name" value="lambda repressor-like DNA-binding domains"/>
    <property type="match status" value="1"/>
</dbReference>
<dbReference type="Gene3D" id="3.40.50.2300">
    <property type="match status" value="2"/>
</dbReference>
<dbReference type="Proteomes" id="UP001526201">
    <property type="component" value="Unassembled WGS sequence"/>
</dbReference>
<dbReference type="PROSITE" id="PS00356">
    <property type="entry name" value="HTH_LACI_1"/>
    <property type="match status" value="1"/>
</dbReference>
<keyword evidence="4" id="KW-0804">Transcription</keyword>